<dbReference type="Gene3D" id="3.30.250.20">
    <property type="entry name" value="L1 transposable element, C-terminal domain"/>
    <property type="match status" value="1"/>
</dbReference>
<feature type="compositionally biased region" description="Acidic residues" evidence="3">
    <location>
        <begin position="1"/>
        <end position="25"/>
    </location>
</feature>
<feature type="region of interest" description="Disordered" evidence="3">
    <location>
        <begin position="1"/>
        <end position="121"/>
    </location>
</feature>
<dbReference type="Proteomes" id="UP000770717">
    <property type="component" value="Unassembled WGS sequence"/>
</dbReference>
<evidence type="ECO:0000256" key="2">
    <source>
        <dbReference type="SAM" id="Coils"/>
    </source>
</evidence>
<dbReference type="EMBL" id="WNTK01001058">
    <property type="protein sequence ID" value="KAG9468069.1"/>
    <property type="molecule type" value="Genomic_DNA"/>
</dbReference>
<dbReference type="OrthoDB" id="9909646at2759"/>
<feature type="coiled-coil region" evidence="2">
    <location>
        <begin position="187"/>
        <end position="214"/>
    </location>
</feature>
<gene>
    <name evidence="4" type="ORF">GDO78_013818</name>
</gene>
<comment type="similarity">
    <text evidence="1">Belongs to the transposase 22 family.</text>
</comment>
<dbReference type="InterPro" id="IPR042566">
    <property type="entry name" value="L1_C"/>
</dbReference>
<feature type="compositionally biased region" description="Low complexity" evidence="3">
    <location>
        <begin position="42"/>
        <end position="51"/>
    </location>
</feature>
<sequence length="385" mass="42259">MEIGEDPACDPALEEAPEDPAEAEAGEPRDIEGTSDTAGKPADTLDTAAAAKDNKGAGDSTKQSKQLKQTRGHKMAPDTLSQSAPSPTDSPAKQKPKITDESSPTSQDENTITKESGLASLSASNKPASELYIKEIVMALHENIQSDIKSLTSYVDTTVQEVKDRMGKTESKMVDLVKSHNSLIDAHYDLEGSVAKLQQKLTDLEDRNRGNNVKLRGVSEKISNAEITGFVIRFLRKILPDIPDKELKIDRAHRLPLPKFLKADTPRDIIVRIHFYSTKEALMSTVRKLKTLPSPYSEIRVYIDLSQATMEAKRSFAEVTSALRDANIPYRWGFPTKIIPTRANLTHVFHNPNSAAETLSAWGIKVSNRDKTISGTTAPDKLGKT</sequence>
<name>A0A8J6EFA8_ELECQ</name>
<keyword evidence="5" id="KW-1185">Reference proteome</keyword>
<accession>A0A8J6EFA8</accession>
<evidence type="ECO:0000256" key="3">
    <source>
        <dbReference type="SAM" id="MobiDB-lite"/>
    </source>
</evidence>
<feature type="compositionally biased region" description="Polar residues" evidence="3">
    <location>
        <begin position="101"/>
        <end position="121"/>
    </location>
</feature>
<evidence type="ECO:0000313" key="4">
    <source>
        <dbReference type="EMBL" id="KAG9468069.1"/>
    </source>
</evidence>
<evidence type="ECO:0000256" key="1">
    <source>
        <dbReference type="ARBA" id="ARBA00061640"/>
    </source>
</evidence>
<protein>
    <submittedName>
        <fullName evidence="4">Uncharacterized protein</fullName>
    </submittedName>
</protein>
<dbReference type="FunFam" id="3.30.70.1820:FF:000002">
    <property type="entry name" value="LINE-1 retrotransposable element ORF1 protein"/>
    <property type="match status" value="1"/>
</dbReference>
<dbReference type="Gene3D" id="3.30.70.1820">
    <property type="entry name" value="L1 transposable element, RRM domain"/>
    <property type="match status" value="1"/>
</dbReference>
<evidence type="ECO:0000313" key="5">
    <source>
        <dbReference type="Proteomes" id="UP000770717"/>
    </source>
</evidence>
<feature type="compositionally biased region" description="Polar residues" evidence="3">
    <location>
        <begin position="79"/>
        <end position="91"/>
    </location>
</feature>
<dbReference type="AlphaFoldDB" id="A0A8J6EFA8"/>
<dbReference type="InterPro" id="IPR004244">
    <property type="entry name" value="Transposase_22"/>
</dbReference>
<reference evidence="4" key="1">
    <citation type="thesis" date="2020" institute="ProQuest LLC" country="789 East Eisenhower Parkway, Ann Arbor, MI, USA">
        <title>Comparative Genomics and Chromosome Evolution.</title>
        <authorList>
            <person name="Mudd A.B."/>
        </authorList>
    </citation>
    <scope>NUCLEOTIDE SEQUENCE</scope>
    <source>
        <strain evidence="4">HN-11 Male</strain>
        <tissue evidence="4">Kidney and liver</tissue>
    </source>
</reference>
<comment type="caution">
    <text evidence="4">The sequence shown here is derived from an EMBL/GenBank/DDBJ whole genome shotgun (WGS) entry which is preliminary data.</text>
</comment>
<keyword evidence="2" id="KW-0175">Coiled coil</keyword>
<organism evidence="4 5">
    <name type="scientific">Eleutherodactylus coqui</name>
    <name type="common">Puerto Rican coqui</name>
    <dbReference type="NCBI Taxonomy" id="57060"/>
    <lineage>
        <taxon>Eukaryota</taxon>
        <taxon>Metazoa</taxon>
        <taxon>Chordata</taxon>
        <taxon>Craniata</taxon>
        <taxon>Vertebrata</taxon>
        <taxon>Euteleostomi</taxon>
        <taxon>Amphibia</taxon>
        <taxon>Batrachia</taxon>
        <taxon>Anura</taxon>
        <taxon>Neobatrachia</taxon>
        <taxon>Hyloidea</taxon>
        <taxon>Eleutherodactylidae</taxon>
        <taxon>Eleutherodactylinae</taxon>
        <taxon>Eleutherodactylus</taxon>
        <taxon>Eleutherodactylus</taxon>
    </lineage>
</organism>
<proteinExistence type="inferred from homology"/>
<dbReference type="PANTHER" id="PTHR11505">
    <property type="entry name" value="L1 TRANSPOSABLE ELEMENT-RELATED"/>
    <property type="match status" value="1"/>
</dbReference>